<name>A0A0F9SDP3_9ZZZZ</name>
<dbReference type="AlphaFoldDB" id="A0A0F9SDP3"/>
<accession>A0A0F9SDP3</accession>
<evidence type="ECO:0000313" key="1">
    <source>
        <dbReference type="EMBL" id="KKN66980.1"/>
    </source>
</evidence>
<sequence>MLSVWRNLPLIKKKKTMKDSKLKFNFKFKKFKKEK</sequence>
<organism evidence="1">
    <name type="scientific">marine sediment metagenome</name>
    <dbReference type="NCBI Taxonomy" id="412755"/>
    <lineage>
        <taxon>unclassified sequences</taxon>
        <taxon>metagenomes</taxon>
        <taxon>ecological metagenomes</taxon>
    </lineage>
</organism>
<proteinExistence type="predicted"/>
<dbReference type="EMBL" id="LAZR01000485">
    <property type="protein sequence ID" value="KKN66980.1"/>
    <property type="molecule type" value="Genomic_DNA"/>
</dbReference>
<gene>
    <name evidence="1" type="ORF">LCGC14_0465340</name>
</gene>
<reference evidence="1" key="1">
    <citation type="journal article" date="2015" name="Nature">
        <title>Complex archaea that bridge the gap between prokaryotes and eukaryotes.</title>
        <authorList>
            <person name="Spang A."/>
            <person name="Saw J.H."/>
            <person name="Jorgensen S.L."/>
            <person name="Zaremba-Niedzwiedzka K."/>
            <person name="Martijn J."/>
            <person name="Lind A.E."/>
            <person name="van Eijk R."/>
            <person name="Schleper C."/>
            <person name="Guy L."/>
            <person name="Ettema T.J."/>
        </authorList>
    </citation>
    <scope>NUCLEOTIDE SEQUENCE</scope>
</reference>
<protein>
    <submittedName>
        <fullName evidence="1">Uncharacterized protein</fullName>
    </submittedName>
</protein>
<comment type="caution">
    <text evidence="1">The sequence shown here is derived from an EMBL/GenBank/DDBJ whole genome shotgun (WGS) entry which is preliminary data.</text>
</comment>